<dbReference type="AlphaFoldDB" id="A0A7D7S942"/>
<sequence length="54" mass="6344">MTKNDVHVIPLNDYREHDQSRDCWCCPTVNDDGLVIHHAMDGRERYESGEMLLQ</sequence>
<reference evidence="1 2" key="1">
    <citation type="submission" date="2020-07" db="EMBL/GenBank/DDBJ databases">
        <title>Genomic diversity of species in the Neisseriaceae family.</title>
        <authorList>
            <person name="Vincent A.T."/>
            <person name="Bernet E."/>
            <person name="Veyrier F.J."/>
        </authorList>
    </citation>
    <scope>NUCLEOTIDE SEQUENCE [LARGE SCALE GENOMIC DNA]</scope>
    <source>
        <strain evidence="1 2">DSM 22244</strain>
    </source>
</reference>
<name>A0A7D7S942_9NEIS</name>
<evidence type="ECO:0000313" key="1">
    <source>
        <dbReference type="EMBL" id="QMT41251.1"/>
    </source>
</evidence>
<accession>A0A7D7S942</accession>
<organism evidence="1 2">
    <name type="scientific">Neisseria shayeganii</name>
    <dbReference type="NCBI Taxonomy" id="607712"/>
    <lineage>
        <taxon>Bacteria</taxon>
        <taxon>Pseudomonadati</taxon>
        <taxon>Pseudomonadota</taxon>
        <taxon>Betaproteobacteria</taxon>
        <taxon>Neisseriales</taxon>
        <taxon>Neisseriaceae</taxon>
        <taxon>Neisseria</taxon>
    </lineage>
</organism>
<dbReference type="EMBL" id="CP059567">
    <property type="protein sequence ID" value="QMT41251.1"/>
    <property type="molecule type" value="Genomic_DNA"/>
</dbReference>
<dbReference type="Proteomes" id="UP000514752">
    <property type="component" value="Chromosome"/>
</dbReference>
<evidence type="ECO:0000313" key="2">
    <source>
        <dbReference type="Proteomes" id="UP000514752"/>
    </source>
</evidence>
<protein>
    <submittedName>
        <fullName evidence="1">Uncharacterized protein</fullName>
    </submittedName>
</protein>
<dbReference type="RefSeq" id="WP_009118322.1">
    <property type="nucleotide sequence ID" value="NZ_CP059567.1"/>
</dbReference>
<dbReference type="KEGG" id="nsg:H3L94_04275"/>
<proteinExistence type="predicted"/>
<gene>
    <name evidence="1" type="ORF">H3L94_04275</name>
</gene>